<dbReference type="AlphaFoldDB" id="Q1QPX9"/>
<dbReference type="STRING" id="323097.Nham_0849"/>
<dbReference type="eggNOG" id="COG2030">
    <property type="taxonomic scope" value="Bacteria"/>
</dbReference>
<proteinExistence type="predicted"/>
<dbReference type="PANTHER" id="PTHR43664:SF1">
    <property type="entry name" value="BETA-METHYLMALYL-COA DEHYDRATASE"/>
    <property type="match status" value="1"/>
</dbReference>
<dbReference type="InterPro" id="IPR052342">
    <property type="entry name" value="MCH/BMMD"/>
</dbReference>
<keyword evidence="3" id="KW-1185">Reference proteome</keyword>
<dbReference type="CDD" id="cd03454">
    <property type="entry name" value="YdeM"/>
    <property type="match status" value="1"/>
</dbReference>
<dbReference type="InterPro" id="IPR002539">
    <property type="entry name" value="MaoC-like_dom"/>
</dbReference>
<evidence type="ECO:0000313" key="2">
    <source>
        <dbReference type="EMBL" id="ABE61718.1"/>
    </source>
</evidence>
<protein>
    <submittedName>
        <fullName evidence="2">MaoC-like dehydratase</fullName>
    </submittedName>
</protein>
<dbReference type="OrthoDB" id="9797938at2"/>
<organism evidence="2 3">
    <name type="scientific">Nitrobacter hamburgensis (strain DSM 10229 / NCIMB 13809 / X14)</name>
    <dbReference type="NCBI Taxonomy" id="323097"/>
    <lineage>
        <taxon>Bacteria</taxon>
        <taxon>Pseudomonadati</taxon>
        <taxon>Pseudomonadota</taxon>
        <taxon>Alphaproteobacteria</taxon>
        <taxon>Hyphomicrobiales</taxon>
        <taxon>Nitrobacteraceae</taxon>
        <taxon>Nitrobacter</taxon>
    </lineage>
</organism>
<dbReference type="RefSeq" id="WP_011509418.1">
    <property type="nucleotide sequence ID" value="NC_007964.1"/>
</dbReference>
<dbReference type="SUPFAM" id="SSF54637">
    <property type="entry name" value="Thioesterase/thiol ester dehydrase-isomerase"/>
    <property type="match status" value="1"/>
</dbReference>
<sequence>MSQIEHPKPLFLDELSIGQKFTSASYGISEAEIKEFACRFDPQPFHLDDEAAKSTLFRGLAASGWHTAAVTMRLLVQGGAPLAGGIVGAGSEIEWPYPVRPGDVLHVESEVIEIIPSRSKPNQGIVRMRSETKNQNGKVVQVLTAKLVVPRRS</sequence>
<dbReference type="EMBL" id="CP000319">
    <property type="protein sequence ID" value="ABE61718.1"/>
    <property type="molecule type" value="Genomic_DNA"/>
</dbReference>
<evidence type="ECO:0000313" key="3">
    <source>
        <dbReference type="Proteomes" id="UP000001953"/>
    </source>
</evidence>
<dbReference type="KEGG" id="nha:Nham_0849"/>
<dbReference type="Pfam" id="PF01575">
    <property type="entry name" value="MaoC_dehydratas"/>
    <property type="match status" value="1"/>
</dbReference>
<dbReference type="HOGENOM" id="CLU_094876_1_0_5"/>
<gene>
    <name evidence="2" type="ordered locus">Nham_0849</name>
</gene>
<evidence type="ECO:0000259" key="1">
    <source>
        <dbReference type="Pfam" id="PF01575"/>
    </source>
</evidence>
<dbReference type="InterPro" id="IPR029069">
    <property type="entry name" value="HotDog_dom_sf"/>
</dbReference>
<accession>Q1QPX9</accession>
<dbReference type="PANTHER" id="PTHR43664">
    <property type="entry name" value="MONOAMINE OXIDASE-RELATED"/>
    <property type="match status" value="1"/>
</dbReference>
<feature type="domain" description="MaoC-like" evidence="1">
    <location>
        <begin position="17"/>
        <end position="129"/>
    </location>
</feature>
<reference evidence="2 3" key="1">
    <citation type="submission" date="2006-03" db="EMBL/GenBank/DDBJ databases">
        <title>Complete sequence of chromosome of Nitrobacter hamburgensis X14.</title>
        <authorList>
            <consortium name="US DOE Joint Genome Institute"/>
            <person name="Copeland A."/>
            <person name="Lucas S."/>
            <person name="Lapidus A."/>
            <person name="Barry K."/>
            <person name="Detter J.C."/>
            <person name="Glavina del Rio T."/>
            <person name="Hammon N."/>
            <person name="Israni S."/>
            <person name="Dalin E."/>
            <person name="Tice H."/>
            <person name="Pitluck S."/>
            <person name="Chain P."/>
            <person name="Malfatti S."/>
            <person name="Shin M."/>
            <person name="Vergez L."/>
            <person name="Schmutz J."/>
            <person name="Larimer F."/>
            <person name="Land M."/>
            <person name="Hauser L."/>
            <person name="Kyrpides N."/>
            <person name="Ivanova N."/>
            <person name="Ward B."/>
            <person name="Arp D."/>
            <person name="Klotz M."/>
            <person name="Stein L."/>
            <person name="O'Mullan G."/>
            <person name="Starkenburg S."/>
            <person name="Sayavedra L."/>
            <person name="Poret-Peterson A.T."/>
            <person name="Gentry M.E."/>
            <person name="Bruce D."/>
            <person name="Richardson P."/>
        </authorList>
    </citation>
    <scope>NUCLEOTIDE SEQUENCE [LARGE SCALE GENOMIC DNA]</scope>
    <source>
        <strain evidence="3">DSM 10229 / NCIMB 13809 / X14</strain>
    </source>
</reference>
<name>Q1QPX9_NITHX</name>
<dbReference type="Proteomes" id="UP000001953">
    <property type="component" value="Chromosome"/>
</dbReference>
<dbReference type="Gene3D" id="3.10.129.10">
    <property type="entry name" value="Hotdog Thioesterase"/>
    <property type="match status" value="1"/>
</dbReference>